<comment type="caution">
    <text evidence="1">The sequence shown here is derived from an EMBL/GenBank/DDBJ whole genome shotgun (WGS) entry which is preliminary data.</text>
</comment>
<sequence>MDRRRLLKIMGASVGYTMATPALLHLLSSCESKTGTGWKPIFLNTTQAFVVEQLSDIILPKGENIGALEVNTPQFIDLLLKNVVSKKEQNLFLRGGRIFQNKFQERFDKSVEKGTRKNFEDMLSHYFKKNISEQKEILEFIEKKEDKIDDNNQYLIYHFLIAIRKFTLLAYYTSKEIEPKIFNAPSFSYQPCNTL</sequence>
<gene>
    <name evidence="1" type="ORF">N1F79_03270</name>
</gene>
<name>A0ABU7XN59_9FLAO</name>
<evidence type="ECO:0000313" key="2">
    <source>
        <dbReference type="Proteomes" id="UP001337305"/>
    </source>
</evidence>
<reference evidence="1 2" key="1">
    <citation type="submission" date="2022-09" db="EMBL/GenBank/DDBJ databases">
        <title>Genome sequencing of Flavivirga sp. MEBiC05379.</title>
        <authorList>
            <person name="Oh H.-M."/>
            <person name="Kwon K.K."/>
            <person name="Park M.J."/>
            <person name="Yang S.-H."/>
        </authorList>
    </citation>
    <scope>NUCLEOTIDE SEQUENCE [LARGE SCALE GENOMIC DNA]</scope>
    <source>
        <strain evidence="1 2">MEBiC05379</strain>
    </source>
</reference>
<dbReference type="EMBL" id="JAODOP010000001">
    <property type="protein sequence ID" value="MEF3832143.1"/>
    <property type="molecule type" value="Genomic_DNA"/>
</dbReference>
<dbReference type="RefSeq" id="WP_303309129.1">
    <property type="nucleotide sequence ID" value="NZ_JAODOP010000001.1"/>
</dbReference>
<keyword evidence="2" id="KW-1185">Reference proteome</keyword>
<organism evidence="1 2">
    <name type="scientific">Flavivirga spongiicola</name>
    <dbReference type="NCBI Taxonomy" id="421621"/>
    <lineage>
        <taxon>Bacteria</taxon>
        <taxon>Pseudomonadati</taxon>
        <taxon>Bacteroidota</taxon>
        <taxon>Flavobacteriia</taxon>
        <taxon>Flavobacteriales</taxon>
        <taxon>Flavobacteriaceae</taxon>
        <taxon>Flavivirga</taxon>
    </lineage>
</organism>
<protein>
    <submittedName>
        <fullName evidence="1">Gluconate 2-dehydrogenase subunit 3 family protein</fullName>
    </submittedName>
</protein>
<dbReference type="Pfam" id="PF13618">
    <property type="entry name" value="Gluconate_2-dh3"/>
    <property type="match status" value="1"/>
</dbReference>
<dbReference type="InterPro" id="IPR027056">
    <property type="entry name" value="Gluconate_2DH_su3"/>
</dbReference>
<dbReference type="PROSITE" id="PS51257">
    <property type="entry name" value="PROKAR_LIPOPROTEIN"/>
    <property type="match status" value="1"/>
</dbReference>
<evidence type="ECO:0000313" key="1">
    <source>
        <dbReference type="EMBL" id="MEF3832143.1"/>
    </source>
</evidence>
<dbReference type="Proteomes" id="UP001337305">
    <property type="component" value="Unassembled WGS sequence"/>
</dbReference>
<proteinExistence type="predicted"/>
<accession>A0ABU7XN59</accession>